<dbReference type="GO" id="GO:0006355">
    <property type="term" value="P:regulation of DNA-templated transcription"/>
    <property type="evidence" value="ECO:0007669"/>
    <property type="project" value="InterPro"/>
</dbReference>
<dbReference type="InterPro" id="IPR039060">
    <property type="entry name" value="Antitox_HigA"/>
</dbReference>
<evidence type="ECO:0000313" key="2">
    <source>
        <dbReference type="EMBL" id="VFK41445.1"/>
    </source>
</evidence>
<name>A0A450YIZ2_9GAMM</name>
<evidence type="ECO:0000259" key="1">
    <source>
        <dbReference type="PROSITE" id="PS50943"/>
    </source>
</evidence>
<reference evidence="2" key="1">
    <citation type="submission" date="2019-02" db="EMBL/GenBank/DDBJ databases">
        <authorList>
            <person name="Gruber-Vodicka R. H."/>
            <person name="Seah K. B. B."/>
        </authorList>
    </citation>
    <scope>NUCLEOTIDE SEQUENCE</scope>
    <source>
        <strain evidence="2">BECK_BZ123</strain>
    </source>
</reference>
<dbReference type="AlphaFoldDB" id="A0A450YIZ2"/>
<dbReference type="CDD" id="cd00093">
    <property type="entry name" value="HTH_XRE"/>
    <property type="match status" value="1"/>
</dbReference>
<accession>A0A450YIZ2</accession>
<dbReference type="InterPro" id="IPR010982">
    <property type="entry name" value="Lambda_DNA-bd_dom_sf"/>
</dbReference>
<dbReference type="SUPFAM" id="SSF47413">
    <property type="entry name" value="lambda repressor-like DNA-binding domains"/>
    <property type="match status" value="1"/>
</dbReference>
<gene>
    <name evidence="2" type="ORF">BECKTC1821D_GA0114238_101029</name>
</gene>
<protein>
    <submittedName>
        <fullName evidence="2">HTH-type transcriptional regulator / antitoxin HigA</fullName>
    </submittedName>
</protein>
<dbReference type="EMBL" id="CAADFS010000010">
    <property type="protein sequence ID" value="VFK41445.1"/>
    <property type="molecule type" value="Genomic_DNA"/>
</dbReference>
<dbReference type="GO" id="GO:0001046">
    <property type="term" value="F:core promoter sequence-specific DNA binding"/>
    <property type="evidence" value="ECO:0007669"/>
    <property type="project" value="TreeGrafter"/>
</dbReference>
<dbReference type="PROSITE" id="PS50943">
    <property type="entry name" value="HTH_CROC1"/>
    <property type="match status" value="1"/>
</dbReference>
<proteinExistence type="predicted"/>
<sequence>MVATALEDACRNFARAVAPYLYITDDRHYEEVLATIETLLEKVDGSPYEPLNAIIGMLSHAIEQYENKDRELTAFRKRIEQQLTDLAVLRFLMDQHGLGMDDLPEIGSRSMVSRVLSGERSFSKKHIQKLSKRFGIDPGVFFK</sequence>
<dbReference type="InterPro" id="IPR001387">
    <property type="entry name" value="Cro/C1-type_HTH"/>
</dbReference>
<dbReference type="PANTHER" id="PTHR40455:SF1">
    <property type="entry name" value="ANTITOXIN HIGA"/>
    <property type="match status" value="1"/>
</dbReference>
<feature type="domain" description="HTH cro/C1-type" evidence="1">
    <location>
        <begin position="89"/>
        <end position="141"/>
    </location>
</feature>
<organism evidence="2">
    <name type="scientific">Candidatus Kentrum sp. TC</name>
    <dbReference type="NCBI Taxonomy" id="2126339"/>
    <lineage>
        <taxon>Bacteria</taxon>
        <taxon>Pseudomonadati</taxon>
        <taxon>Pseudomonadota</taxon>
        <taxon>Gammaproteobacteria</taxon>
        <taxon>Candidatus Kentrum</taxon>
    </lineage>
</organism>
<dbReference type="SMART" id="SM00530">
    <property type="entry name" value="HTH_XRE"/>
    <property type="match status" value="1"/>
</dbReference>
<dbReference type="PANTHER" id="PTHR40455">
    <property type="entry name" value="ANTITOXIN HIGA"/>
    <property type="match status" value="1"/>
</dbReference>